<keyword evidence="2" id="KW-0812">Transmembrane</keyword>
<evidence type="ECO:0008006" key="5">
    <source>
        <dbReference type="Google" id="ProtNLM"/>
    </source>
</evidence>
<proteinExistence type="predicted"/>
<protein>
    <recommendedName>
        <fullName evidence="5">DUF2897 domain-containing protein</fullName>
    </recommendedName>
</protein>
<dbReference type="EMBL" id="CAKLDI010000001">
    <property type="protein sequence ID" value="CAH0534175.1"/>
    <property type="molecule type" value="Genomic_DNA"/>
</dbReference>
<keyword evidence="2" id="KW-1133">Transmembrane helix</keyword>
<name>A0ABM8ZVC9_9VIBR</name>
<dbReference type="Proteomes" id="UP000838672">
    <property type="component" value="Unassembled WGS sequence"/>
</dbReference>
<feature type="compositionally biased region" description="Polar residues" evidence="1">
    <location>
        <begin position="82"/>
        <end position="94"/>
    </location>
</feature>
<feature type="transmembrane region" description="Helical" evidence="2">
    <location>
        <begin position="6"/>
        <end position="26"/>
    </location>
</feature>
<sequence length="100" mass="11623">MEWITNPWFIGFIVFGFIVAQMVTFWQAPKPKLPDNYLARKEKDQAELAKMQAEAAQRRAKFEQQQAQMKPTDHLKTHDMSDTNGKQMDAQQKNDLPGNK</sequence>
<evidence type="ECO:0000256" key="2">
    <source>
        <dbReference type="SAM" id="Phobius"/>
    </source>
</evidence>
<evidence type="ECO:0000256" key="1">
    <source>
        <dbReference type="SAM" id="MobiDB-lite"/>
    </source>
</evidence>
<organism evidence="3 4">
    <name type="scientific">Vibrio stylophorae</name>
    <dbReference type="NCBI Taxonomy" id="659351"/>
    <lineage>
        <taxon>Bacteria</taxon>
        <taxon>Pseudomonadati</taxon>
        <taxon>Pseudomonadota</taxon>
        <taxon>Gammaproteobacteria</taxon>
        <taxon>Vibrionales</taxon>
        <taxon>Vibrionaceae</taxon>
        <taxon>Vibrio</taxon>
    </lineage>
</organism>
<gene>
    <name evidence="3" type="ORF">VST7929_02083</name>
</gene>
<dbReference type="RefSeq" id="WP_237466573.1">
    <property type="nucleotide sequence ID" value="NZ_CAKLDI010000001.1"/>
</dbReference>
<reference evidence="3" key="1">
    <citation type="submission" date="2021-11" db="EMBL/GenBank/DDBJ databases">
        <authorList>
            <person name="Rodrigo-Torres L."/>
            <person name="Arahal R. D."/>
            <person name="Lucena T."/>
        </authorList>
    </citation>
    <scope>NUCLEOTIDE SEQUENCE</scope>
    <source>
        <strain evidence="3">CECT 7929</strain>
    </source>
</reference>
<comment type="caution">
    <text evidence="3">The sequence shown here is derived from an EMBL/GenBank/DDBJ whole genome shotgun (WGS) entry which is preliminary data.</text>
</comment>
<evidence type="ECO:0000313" key="4">
    <source>
        <dbReference type="Proteomes" id="UP000838672"/>
    </source>
</evidence>
<keyword evidence="2" id="KW-0472">Membrane</keyword>
<feature type="region of interest" description="Disordered" evidence="1">
    <location>
        <begin position="48"/>
        <end position="100"/>
    </location>
</feature>
<keyword evidence="4" id="KW-1185">Reference proteome</keyword>
<evidence type="ECO:0000313" key="3">
    <source>
        <dbReference type="EMBL" id="CAH0534175.1"/>
    </source>
</evidence>
<accession>A0ABM8ZVC9</accession>
<feature type="compositionally biased region" description="Basic and acidic residues" evidence="1">
    <location>
        <begin position="71"/>
        <end position="81"/>
    </location>
</feature>